<feature type="transmembrane region" description="Helical" evidence="7">
    <location>
        <begin position="167"/>
        <end position="187"/>
    </location>
</feature>
<dbReference type="InterPro" id="IPR002668">
    <property type="entry name" value="CNT_N_dom"/>
</dbReference>
<dbReference type="InterPro" id="IPR011642">
    <property type="entry name" value="Gate_dom"/>
</dbReference>
<comment type="similarity">
    <text evidence="2 7">Belongs to the concentrative nucleoside transporter (CNT) (TC 2.A.41) family.</text>
</comment>
<dbReference type="Proteomes" id="UP000243650">
    <property type="component" value="Unassembled WGS sequence"/>
</dbReference>
<dbReference type="Pfam" id="PF07670">
    <property type="entry name" value="Gate"/>
    <property type="match status" value="1"/>
</dbReference>
<gene>
    <name evidence="11" type="ORF">C6I21_05290</name>
</gene>
<reference evidence="11 12" key="1">
    <citation type="submission" date="2018-03" db="EMBL/GenBank/DDBJ databases">
        <title>Bacillus urumqiensis sp. nov., a moderately haloalkaliphilic bacterium isolated from a salt lake.</title>
        <authorList>
            <person name="Zhao B."/>
            <person name="Liao Z."/>
        </authorList>
    </citation>
    <scope>NUCLEOTIDE SEQUENCE [LARGE SCALE GENOMIC DNA]</scope>
    <source>
        <strain evidence="11 12">BZ-SZ-XJ18</strain>
    </source>
</reference>
<feature type="domain" description="Concentrative nucleoside transporter C-terminal" evidence="9">
    <location>
        <begin position="195"/>
        <end position="414"/>
    </location>
</feature>
<evidence type="ECO:0000256" key="5">
    <source>
        <dbReference type="ARBA" id="ARBA00022989"/>
    </source>
</evidence>
<keyword evidence="7" id="KW-0813">Transport</keyword>
<dbReference type="GO" id="GO:0015293">
    <property type="term" value="F:symporter activity"/>
    <property type="evidence" value="ECO:0007669"/>
    <property type="project" value="TreeGrafter"/>
</dbReference>
<evidence type="ECO:0000256" key="6">
    <source>
        <dbReference type="ARBA" id="ARBA00023136"/>
    </source>
</evidence>
<sequence length="417" mass="43801">MNILWGLMGIIVILGIAFLLSSNRKAIKPRTILGGLAIQILFAYIALYSEAGRWVLLQLTEVVNAIVGYTGEGIDFLFGGLFEAEGIGMIFVVEILTLVIFFSSLISILYYLGIMQFVIKILGGALSWLLGTSKTESLSAAANIFVGQTEAPLVVKPFIGSMTRSELFAVMTGGLASVAGSVLIGYSELGVPLEYLLAASFMAAPSGLVMAKMMMPEVDPENTADKKDVEMEEDKESYNVIDAAARGASTGLQLVLNIAAMLLAFIALIALVNGGLGVVQSAINWIIGVFGSGFTLEGLTLENILGVLFAPLAFVIGVPWSEALQAGTFVGQKLVLNEFVAYANFAPEIDSYDPKTALIVSFALCGFANLSSLGILLGGLGKLAPSRRGDIAQLGVKAIAAGALASLLNASIAGMFF</sequence>
<dbReference type="InterPro" id="IPR008276">
    <property type="entry name" value="C_nuclsd_transpt"/>
</dbReference>
<dbReference type="PANTHER" id="PTHR10590:SF4">
    <property type="entry name" value="SOLUTE CARRIER FAMILY 28 MEMBER 3"/>
    <property type="match status" value="1"/>
</dbReference>
<feature type="transmembrane region" description="Helical" evidence="7">
    <location>
        <begin position="87"/>
        <end position="112"/>
    </location>
</feature>
<feature type="domain" description="Nucleoside transporter/FeoB GTPase Gate" evidence="10">
    <location>
        <begin position="93"/>
        <end position="186"/>
    </location>
</feature>
<dbReference type="GO" id="GO:0005337">
    <property type="term" value="F:nucleoside transmembrane transporter activity"/>
    <property type="evidence" value="ECO:0007669"/>
    <property type="project" value="InterPro"/>
</dbReference>
<dbReference type="Pfam" id="PF01773">
    <property type="entry name" value="Nucleos_tra2_N"/>
    <property type="match status" value="1"/>
</dbReference>
<feature type="transmembrane region" description="Helical" evidence="7">
    <location>
        <begin position="193"/>
        <end position="211"/>
    </location>
</feature>
<feature type="domain" description="Concentrative nucleoside transporter N-terminal" evidence="8">
    <location>
        <begin position="8"/>
        <end position="81"/>
    </location>
</feature>
<proteinExistence type="inferred from homology"/>
<dbReference type="OrthoDB" id="9766455at2"/>
<evidence type="ECO:0000256" key="2">
    <source>
        <dbReference type="ARBA" id="ARBA00009033"/>
    </source>
</evidence>
<name>A0A2P6MIW4_ALKUR</name>
<feature type="transmembrane region" description="Helical" evidence="7">
    <location>
        <begin position="6"/>
        <end position="22"/>
    </location>
</feature>
<evidence type="ECO:0000259" key="9">
    <source>
        <dbReference type="Pfam" id="PF07662"/>
    </source>
</evidence>
<dbReference type="NCBIfam" id="TIGR00804">
    <property type="entry name" value="nupC"/>
    <property type="match status" value="1"/>
</dbReference>
<comment type="subcellular location">
    <subcellularLocation>
        <location evidence="1">Cell membrane</location>
        <topology evidence="1">Multi-pass membrane protein</topology>
    </subcellularLocation>
</comment>
<accession>A0A2P6MIW4</accession>
<keyword evidence="12" id="KW-1185">Reference proteome</keyword>
<dbReference type="InterPro" id="IPR018270">
    <property type="entry name" value="C_nuclsd_transpt_met_bac"/>
</dbReference>
<keyword evidence="5 7" id="KW-1133">Transmembrane helix</keyword>
<dbReference type="AlphaFoldDB" id="A0A2P6MIW4"/>
<evidence type="ECO:0000256" key="4">
    <source>
        <dbReference type="ARBA" id="ARBA00022692"/>
    </source>
</evidence>
<protein>
    <recommendedName>
        <fullName evidence="7">Nucleoside permease</fullName>
    </recommendedName>
</protein>
<comment type="caution">
    <text evidence="11">The sequence shown here is derived from an EMBL/GenBank/DDBJ whole genome shotgun (WGS) entry which is preliminary data.</text>
</comment>
<evidence type="ECO:0000259" key="10">
    <source>
        <dbReference type="Pfam" id="PF07670"/>
    </source>
</evidence>
<keyword evidence="4 7" id="KW-0812">Transmembrane</keyword>
<dbReference type="Pfam" id="PF07662">
    <property type="entry name" value="Nucleos_tra2_C"/>
    <property type="match status" value="1"/>
</dbReference>
<evidence type="ECO:0000256" key="3">
    <source>
        <dbReference type="ARBA" id="ARBA00022475"/>
    </source>
</evidence>
<feature type="transmembrane region" description="Helical" evidence="7">
    <location>
        <begin position="254"/>
        <end position="272"/>
    </location>
</feature>
<keyword evidence="3" id="KW-1003">Cell membrane</keyword>
<feature type="transmembrane region" description="Helical" evidence="7">
    <location>
        <begin position="31"/>
        <end position="49"/>
    </location>
</feature>
<feature type="transmembrane region" description="Helical" evidence="7">
    <location>
        <begin position="357"/>
        <end position="377"/>
    </location>
</feature>
<evidence type="ECO:0000256" key="7">
    <source>
        <dbReference type="RuleBase" id="RU362018"/>
    </source>
</evidence>
<evidence type="ECO:0000313" key="12">
    <source>
        <dbReference type="Proteomes" id="UP000243650"/>
    </source>
</evidence>
<keyword evidence="6 7" id="KW-0472">Membrane</keyword>
<evidence type="ECO:0000256" key="1">
    <source>
        <dbReference type="ARBA" id="ARBA00004651"/>
    </source>
</evidence>
<dbReference type="GO" id="GO:0005886">
    <property type="term" value="C:plasma membrane"/>
    <property type="evidence" value="ECO:0007669"/>
    <property type="project" value="UniProtKB-SubCell"/>
</dbReference>
<dbReference type="EMBL" id="PVNS01000004">
    <property type="protein sequence ID" value="PRO66218.1"/>
    <property type="molecule type" value="Genomic_DNA"/>
</dbReference>
<dbReference type="InterPro" id="IPR011657">
    <property type="entry name" value="CNT_C_dom"/>
</dbReference>
<dbReference type="RefSeq" id="WP_105958408.1">
    <property type="nucleotide sequence ID" value="NZ_PVNS01000004.1"/>
</dbReference>
<dbReference type="PANTHER" id="PTHR10590">
    <property type="entry name" value="SODIUM/NUCLEOSIDE COTRANSPORTER"/>
    <property type="match status" value="1"/>
</dbReference>
<organism evidence="11 12">
    <name type="scientific">Alkalicoccus urumqiensis</name>
    <name type="common">Bacillus urumqiensis</name>
    <dbReference type="NCBI Taxonomy" id="1548213"/>
    <lineage>
        <taxon>Bacteria</taxon>
        <taxon>Bacillati</taxon>
        <taxon>Bacillota</taxon>
        <taxon>Bacilli</taxon>
        <taxon>Bacillales</taxon>
        <taxon>Bacillaceae</taxon>
        <taxon>Alkalicoccus</taxon>
    </lineage>
</organism>
<evidence type="ECO:0000313" key="11">
    <source>
        <dbReference type="EMBL" id="PRO66218.1"/>
    </source>
</evidence>
<feature type="transmembrane region" description="Helical" evidence="7">
    <location>
        <begin position="398"/>
        <end position="416"/>
    </location>
</feature>
<feature type="transmembrane region" description="Helical" evidence="7">
    <location>
        <begin position="303"/>
        <end position="320"/>
    </location>
</feature>
<evidence type="ECO:0000259" key="8">
    <source>
        <dbReference type="Pfam" id="PF01773"/>
    </source>
</evidence>